<keyword evidence="2" id="KW-0812">Transmembrane</keyword>
<dbReference type="RefSeq" id="WP_208290584.1">
    <property type="nucleotide sequence ID" value="NZ_CP074404.1"/>
</dbReference>
<sequence length="412" mass="40228">MVKDTKKRLDAVPSQRPSVISAPTPVIAEPTPAPLLTGPAAPAEAPVIRDVPSPRPASSPLVETQPAPATPRPTLRPTPVRRAVWVGIAAGVALAVAVGGGLYAADKRALATQAEALEAGLRVDRSVLAATRDVAVQRGTDAVLAHATYQGSRTAAATAAQATVDHANATLAAVPNAGDGPRTALATASGSVGAALTAPGVSLLSLRSLVAGVAAPEQAAVDAQGAWQAAENARIAAEQAAAAAAAQAAAAARSARSTVKAPGRATTRSTAPRSSGGQSSAGQAAPAPTGGVPAGGKVCNGSGGSGAGESSVSAIGSAINAYRASLGLSELSVSRSGSLVSHAVNMANTGGIWHSGGDNIVACVSNGSASGMVSAWSRSAGHDAQMRRTDVSSMSVGGAGLNGWLFGAVRFS</sequence>
<feature type="compositionally biased region" description="Basic and acidic residues" evidence="1">
    <location>
        <begin position="1"/>
        <end position="10"/>
    </location>
</feature>
<dbReference type="InterPro" id="IPR035940">
    <property type="entry name" value="CAP_sf"/>
</dbReference>
<feature type="region of interest" description="Disordered" evidence="1">
    <location>
        <begin position="1"/>
        <end position="77"/>
    </location>
</feature>
<keyword evidence="4" id="KW-1185">Reference proteome</keyword>
<dbReference type="SUPFAM" id="SSF55797">
    <property type="entry name" value="PR-1-like"/>
    <property type="match status" value="1"/>
</dbReference>
<reference evidence="3 4" key="1">
    <citation type="submission" date="2021-03" db="EMBL/GenBank/DDBJ databases">
        <title>novel species in genus Cellulomonas.</title>
        <authorList>
            <person name="Zhang G."/>
        </authorList>
    </citation>
    <scope>NUCLEOTIDE SEQUENCE [LARGE SCALE GENOMIC DNA]</scope>
    <source>
        <strain evidence="4">zg-ZUI188</strain>
    </source>
</reference>
<proteinExistence type="predicted"/>
<evidence type="ECO:0000313" key="3">
    <source>
        <dbReference type="EMBL" id="MBO3086643.1"/>
    </source>
</evidence>
<keyword evidence="2" id="KW-1133">Transmembrane helix</keyword>
<accession>A0ABS3SLN3</accession>
<feature type="compositionally biased region" description="Low complexity" evidence="1">
    <location>
        <begin position="28"/>
        <end position="46"/>
    </location>
</feature>
<feature type="transmembrane region" description="Helical" evidence="2">
    <location>
        <begin position="83"/>
        <end position="105"/>
    </location>
</feature>
<dbReference type="EMBL" id="JAGFBM010000010">
    <property type="protein sequence ID" value="MBO3086643.1"/>
    <property type="molecule type" value="Genomic_DNA"/>
</dbReference>
<name>A0ABS3SLN3_9CELL</name>
<evidence type="ECO:0008006" key="5">
    <source>
        <dbReference type="Google" id="ProtNLM"/>
    </source>
</evidence>
<gene>
    <name evidence="3" type="ORF">J4035_18525</name>
</gene>
<keyword evidence="2" id="KW-0472">Membrane</keyword>
<protein>
    <recommendedName>
        <fullName evidence="5">SCP domain-containing protein</fullName>
    </recommendedName>
</protein>
<comment type="caution">
    <text evidence="3">The sequence shown here is derived from an EMBL/GenBank/DDBJ whole genome shotgun (WGS) entry which is preliminary data.</text>
</comment>
<organism evidence="3 4">
    <name type="scientific">Cellulomonas fengjieae</name>
    <dbReference type="NCBI Taxonomy" id="2819978"/>
    <lineage>
        <taxon>Bacteria</taxon>
        <taxon>Bacillati</taxon>
        <taxon>Actinomycetota</taxon>
        <taxon>Actinomycetes</taxon>
        <taxon>Micrococcales</taxon>
        <taxon>Cellulomonadaceae</taxon>
        <taxon>Cellulomonas</taxon>
    </lineage>
</organism>
<evidence type="ECO:0000313" key="4">
    <source>
        <dbReference type="Proteomes" id="UP000678317"/>
    </source>
</evidence>
<evidence type="ECO:0000256" key="2">
    <source>
        <dbReference type="SAM" id="Phobius"/>
    </source>
</evidence>
<dbReference type="Proteomes" id="UP000678317">
    <property type="component" value="Unassembled WGS sequence"/>
</dbReference>
<evidence type="ECO:0000256" key="1">
    <source>
        <dbReference type="SAM" id="MobiDB-lite"/>
    </source>
</evidence>
<feature type="region of interest" description="Disordered" evidence="1">
    <location>
        <begin position="254"/>
        <end position="296"/>
    </location>
</feature>
<feature type="compositionally biased region" description="Low complexity" evidence="1">
    <location>
        <begin position="271"/>
        <end position="296"/>
    </location>
</feature>